<protein>
    <submittedName>
        <fullName evidence="2">Uncharacterized protein</fullName>
    </submittedName>
</protein>
<keyword evidence="1" id="KW-1133">Transmembrane helix</keyword>
<reference evidence="2 3" key="1">
    <citation type="submission" date="2014-11" db="EMBL/GenBank/DDBJ databases">
        <title>Genetic blueprint of the zoonotic pathogen Toxocara canis.</title>
        <authorList>
            <person name="Zhu X.-Q."/>
            <person name="Korhonen P.K."/>
            <person name="Cai H."/>
            <person name="Young N.D."/>
            <person name="Nejsum P."/>
            <person name="von Samson-Himmelstjerna G."/>
            <person name="Boag P.R."/>
            <person name="Tan P."/>
            <person name="Li Q."/>
            <person name="Min J."/>
            <person name="Yang Y."/>
            <person name="Wang X."/>
            <person name="Fang X."/>
            <person name="Hall R.S."/>
            <person name="Hofmann A."/>
            <person name="Sternberg P.W."/>
            <person name="Jex A.R."/>
            <person name="Gasser R.B."/>
        </authorList>
    </citation>
    <scope>NUCLEOTIDE SEQUENCE [LARGE SCALE GENOMIC DNA]</scope>
    <source>
        <strain evidence="2">PN_DK_2014</strain>
    </source>
</reference>
<evidence type="ECO:0000313" key="2">
    <source>
        <dbReference type="EMBL" id="KHN74043.1"/>
    </source>
</evidence>
<keyword evidence="3" id="KW-1185">Reference proteome</keyword>
<proteinExistence type="predicted"/>
<name>A0A0B2UX83_TOXCA</name>
<dbReference type="EMBL" id="JPKZ01002980">
    <property type="protein sequence ID" value="KHN74043.1"/>
    <property type="molecule type" value="Genomic_DNA"/>
</dbReference>
<keyword evidence="1" id="KW-0472">Membrane</keyword>
<sequence>RQLESVKRSELSSNLEKGLVDSKISPQLRTPTTLTHARQLESVKRSELSSNLEKGLVDSKISPQLRTPTTLTRDRFDYGSNISAVEYGSNVRPKHSFTSSTADHDSLSLATYRNMDYSVYASTMPTKRRSGKRNSVNDEWTSTFLIFFGIEVFFISSFIIFGLVMFACLQRHPKQSREHHHSENV</sequence>
<accession>A0A0B2UX83</accession>
<dbReference type="Proteomes" id="UP000031036">
    <property type="component" value="Unassembled WGS sequence"/>
</dbReference>
<dbReference type="AlphaFoldDB" id="A0A0B2UX83"/>
<comment type="caution">
    <text evidence="2">The sequence shown here is derived from an EMBL/GenBank/DDBJ whole genome shotgun (WGS) entry which is preliminary data.</text>
</comment>
<evidence type="ECO:0000256" key="1">
    <source>
        <dbReference type="SAM" id="Phobius"/>
    </source>
</evidence>
<gene>
    <name evidence="2" type="ORF">Tcan_08054</name>
</gene>
<feature type="non-terminal residue" evidence="2">
    <location>
        <position position="1"/>
    </location>
</feature>
<evidence type="ECO:0000313" key="3">
    <source>
        <dbReference type="Proteomes" id="UP000031036"/>
    </source>
</evidence>
<feature type="transmembrane region" description="Helical" evidence="1">
    <location>
        <begin position="144"/>
        <end position="169"/>
    </location>
</feature>
<keyword evidence="1" id="KW-0812">Transmembrane</keyword>
<organism evidence="2 3">
    <name type="scientific">Toxocara canis</name>
    <name type="common">Canine roundworm</name>
    <dbReference type="NCBI Taxonomy" id="6265"/>
    <lineage>
        <taxon>Eukaryota</taxon>
        <taxon>Metazoa</taxon>
        <taxon>Ecdysozoa</taxon>
        <taxon>Nematoda</taxon>
        <taxon>Chromadorea</taxon>
        <taxon>Rhabditida</taxon>
        <taxon>Spirurina</taxon>
        <taxon>Ascaridomorpha</taxon>
        <taxon>Ascaridoidea</taxon>
        <taxon>Toxocaridae</taxon>
        <taxon>Toxocara</taxon>
    </lineage>
</organism>